<evidence type="ECO:0000313" key="2">
    <source>
        <dbReference type="Proteomes" id="UP000249341"/>
    </source>
</evidence>
<dbReference type="Proteomes" id="UP000249341">
    <property type="component" value="Unassembled WGS sequence"/>
</dbReference>
<accession>A0A327Z4H0</accession>
<keyword evidence="2" id="KW-1185">Reference proteome</keyword>
<gene>
    <name evidence="1" type="ORF">B0I29_118192</name>
</gene>
<dbReference type="OrthoDB" id="3298756at2"/>
<sequence length="107" mass="11595">MTGGHYGYIQAVAEALEEAGIPVADFRADDRVPRDGWIAFDLVRQVALHGRLVWDCEQAGVAWAEDQGWVLVTVGFARTQEGLDVASEAAPREVVRAVARKAGIGDF</sequence>
<comment type="caution">
    <text evidence="1">The sequence shown here is derived from an EMBL/GenBank/DDBJ whole genome shotgun (WGS) entry which is preliminary data.</text>
</comment>
<dbReference type="EMBL" id="QLMJ01000018">
    <property type="protein sequence ID" value="RAK29400.1"/>
    <property type="molecule type" value="Genomic_DNA"/>
</dbReference>
<proteinExistence type="predicted"/>
<name>A0A327Z4H0_9ACTN</name>
<dbReference type="AlphaFoldDB" id="A0A327Z4H0"/>
<organism evidence="1 2">
    <name type="scientific">Actinoplanes lutulentus</name>
    <dbReference type="NCBI Taxonomy" id="1287878"/>
    <lineage>
        <taxon>Bacteria</taxon>
        <taxon>Bacillati</taxon>
        <taxon>Actinomycetota</taxon>
        <taxon>Actinomycetes</taxon>
        <taxon>Micromonosporales</taxon>
        <taxon>Micromonosporaceae</taxon>
        <taxon>Actinoplanes</taxon>
    </lineage>
</organism>
<protein>
    <submittedName>
        <fullName evidence="1">Uncharacterized protein</fullName>
    </submittedName>
</protein>
<evidence type="ECO:0000313" key="1">
    <source>
        <dbReference type="EMBL" id="RAK29400.1"/>
    </source>
</evidence>
<reference evidence="1 2" key="1">
    <citation type="submission" date="2018-06" db="EMBL/GenBank/DDBJ databases">
        <title>Genomic Encyclopedia of Type Strains, Phase III (KMG-III): the genomes of soil and plant-associated and newly described type strains.</title>
        <authorList>
            <person name="Whitman W."/>
        </authorList>
    </citation>
    <scope>NUCLEOTIDE SEQUENCE [LARGE SCALE GENOMIC DNA]</scope>
    <source>
        <strain evidence="1 2">CGMCC 4.7090</strain>
    </source>
</reference>
<dbReference type="RefSeq" id="WP_111653080.1">
    <property type="nucleotide sequence ID" value="NZ_JACHWI010000003.1"/>
</dbReference>